<name>A0A1S8NAY1_CLOSA</name>
<evidence type="ECO:0000313" key="2">
    <source>
        <dbReference type="EMBL" id="OOM13518.1"/>
    </source>
</evidence>
<gene>
    <name evidence="2" type="primary">fchA</name>
    <name evidence="2" type="ORF">CLOSAC_16040</name>
</gene>
<dbReference type="Pfam" id="PF04961">
    <property type="entry name" value="FTCD_C"/>
    <property type="match status" value="1"/>
</dbReference>
<feature type="domain" description="Cyclodeaminase/cyclohydrolase" evidence="1">
    <location>
        <begin position="7"/>
        <end position="191"/>
    </location>
</feature>
<dbReference type="InterPro" id="IPR036178">
    <property type="entry name" value="Formintransfe-cycloase-like_sf"/>
</dbReference>
<dbReference type="InterPro" id="IPR007044">
    <property type="entry name" value="Cyclodeamin/CycHdrlase"/>
</dbReference>
<keyword evidence="2" id="KW-0378">Hydrolase</keyword>
<organism evidence="2 3">
    <name type="scientific">Clostridium saccharobutylicum</name>
    <dbReference type="NCBI Taxonomy" id="169679"/>
    <lineage>
        <taxon>Bacteria</taxon>
        <taxon>Bacillati</taxon>
        <taxon>Bacillota</taxon>
        <taxon>Clostridia</taxon>
        <taxon>Eubacteriales</taxon>
        <taxon>Clostridiaceae</taxon>
        <taxon>Clostridium</taxon>
    </lineage>
</organism>
<dbReference type="RefSeq" id="WP_077864966.1">
    <property type="nucleotide sequence ID" value="NZ_LZYZ01000003.1"/>
</dbReference>
<evidence type="ECO:0000313" key="3">
    <source>
        <dbReference type="Proteomes" id="UP000191154"/>
    </source>
</evidence>
<dbReference type="AlphaFoldDB" id="A0A1S8NAY1"/>
<dbReference type="EMBL" id="LZYZ01000003">
    <property type="protein sequence ID" value="OOM13518.1"/>
    <property type="molecule type" value="Genomic_DNA"/>
</dbReference>
<dbReference type="EC" id="3.5.4.9" evidence="2"/>
<dbReference type="STRING" id="169679.CSACC_12310"/>
<accession>A0A1S8NAY1</accession>
<sequence>MKFCDESIKVFLDELGSDLSAPGGGSVAGLVSALSGSLNSMVYSLTVGKKSYLSLSDSEQKIIDKFQKESKEFTLRSLDLMEEDRDNFLKLMDSYKLPKDSEEEKEKRKSAIKENTIKSMEAPLALVRESLEFYENLKIMAKYGNKMLLSDLGISAILLHAAIESSIINVKVNLNALRSEEFFEKIDNELNEIIEKSIKEKNAISEVIDSVIYKQ</sequence>
<comment type="caution">
    <text evidence="2">The sequence shown here is derived from an EMBL/GenBank/DDBJ whole genome shotgun (WGS) entry which is preliminary data.</text>
</comment>
<dbReference type="SUPFAM" id="SSF101262">
    <property type="entry name" value="Methenyltetrahydrofolate cyclohydrolase-like"/>
    <property type="match status" value="1"/>
</dbReference>
<reference evidence="2 3" key="1">
    <citation type="submission" date="2016-05" db="EMBL/GenBank/DDBJ databases">
        <title>Microbial solvent formation.</title>
        <authorList>
            <person name="Poehlein A."/>
            <person name="Montoya Solano J.D."/>
            <person name="Flitsch S."/>
            <person name="Krabben P."/>
            <person name="Duerre P."/>
            <person name="Daniel R."/>
        </authorList>
    </citation>
    <scope>NUCLEOTIDE SEQUENCE [LARGE SCALE GENOMIC DNA]</scope>
    <source>
        <strain evidence="2 3">L1-8</strain>
    </source>
</reference>
<dbReference type="GO" id="GO:0004477">
    <property type="term" value="F:methenyltetrahydrofolate cyclohydrolase activity"/>
    <property type="evidence" value="ECO:0007669"/>
    <property type="project" value="UniProtKB-EC"/>
</dbReference>
<proteinExistence type="predicted"/>
<evidence type="ECO:0000259" key="1">
    <source>
        <dbReference type="Pfam" id="PF04961"/>
    </source>
</evidence>
<dbReference type="Proteomes" id="UP000191154">
    <property type="component" value="Unassembled WGS sequence"/>
</dbReference>
<dbReference type="Gene3D" id="1.20.120.680">
    <property type="entry name" value="Formiminotetrahydrofolate cyclodeaminase monomer, up-and-down helical bundle"/>
    <property type="match status" value="1"/>
</dbReference>
<protein>
    <submittedName>
        <fullName evidence="2">Methenyltetrahydrofolate cyclohydrolase</fullName>
        <ecNumber evidence="2">3.5.4.9</ecNumber>
    </submittedName>
</protein>